<evidence type="ECO:0000256" key="2">
    <source>
        <dbReference type="PROSITE-ProRule" id="PRU00176"/>
    </source>
</evidence>
<evidence type="ECO:0000313" key="5">
    <source>
        <dbReference type="EMBL" id="KAK4535098.1"/>
    </source>
</evidence>
<evidence type="ECO:0000256" key="3">
    <source>
        <dbReference type="SAM" id="MobiDB-lite"/>
    </source>
</evidence>
<comment type="caution">
    <text evidence="5">The sequence shown here is derived from an EMBL/GenBank/DDBJ whole genome shotgun (WGS) entry which is preliminary data.</text>
</comment>
<dbReference type="InterPro" id="IPR012677">
    <property type="entry name" value="Nucleotide-bd_a/b_plait_sf"/>
</dbReference>
<keyword evidence="6" id="KW-1185">Reference proteome</keyword>
<dbReference type="InterPro" id="IPR035979">
    <property type="entry name" value="RBD_domain_sf"/>
</dbReference>
<keyword evidence="1 2" id="KW-0694">RNA-binding</keyword>
<accession>A0AAV9ITA6</accession>
<organism evidence="5 6">
    <name type="scientific">Cyanidium caldarium</name>
    <name type="common">Red alga</name>
    <dbReference type="NCBI Taxonomy" id="2771"/>
    <lineage>
        <taxon>Eukaryota</taxon>
        <taxon>Rhodophyta</taxon>
        <taxon>Bangiophyceae</taxon>
        <taxon>Cyanidiales</taxon>
        <taxon>Cyanidiaceae</taxon>
        <taxon>Cyanidium</taxon>
    </lineage>
</organism>
<dbReference type="SUPFAM" id="SSF54928">
    <property type="entry name" value="RNA-binding domain, RBD"/>
    <property type="match status" value="1"/>
</dbReference>
<sequence>MTTAEDVSPPEPPLPDACGVGAYSRTRQARANPDATVFVGNLAETDPYETESTLARQDGRRERLLAELFSQFAPVRWVRVPRDRITGVPLGNYAWVEFYSYRDAMYAARITHGLRFRGRPLRTEAPEVPPMDEPQGDPETAAAAASPTGAHSMATSQVEAFTTSKPARALGAAPSPHPATASTAIRLRHLPAGCTAADIERLCRPHGALAEPPRITQHPALDGRAPEATAAVRFTAPSAAARALRHLHGHRLGRARLSAAWAETTPPSQIPRKRPPRVAP</sequence>
<reference evidence="5 6" key="1">
    <citation type="submission" date="2022-07" db="EMBL/GenBank/DDBJ databases">
        <title>Genome-wide signatures of adaptation to extreme environments.</title>
        <authorList>
            <person name="Cho C.H."/>
            <person name="Yoon H.S."/>
        </authorList>
    </citation>
    <scope>NUCLEOTIDE SEQUENCE [LARGE SCALE GENOMIC DNA]</scope>
    <source>
        <strain evidence="5 6">DBV 063 E5</strain>
    </source>
</reference>
<dbReference type="SMART" id="SM00360">
    <property type="entry name" value="RRM"/>
    <property type="match status" value="2"/>
</dbReference>
<gene>
    <name evidence="5" type="ORF">CDCA_CDCA03G1123</name>
</gene>
<evidence type="ECO:0000313" key="6">
    <source>
        <dbReference type="Proteomes" id="UP001301350"/>
    </source>
</evidence>
<protein>
    <recommendedName>
        <fullName evidence="4">RRM domain-containing protein</fullName>
    </recommendedName>
</protein>
<feature type="region of interest" description="Disordered" evidence="3">
    <location>
        <begin position="1"/>
        <end position="20"/>
    </location>
</feature>
<proteinExistence type="predicted"/>
<dbReference type="InterPro" id="IPR000504">
    <property type="entry name" value="RRM_dom"/>
</dbReference>
<dbReference type="Pfam" id="PF00076">
    <property type="entry name" value="RRM_1"/>
    <property type="match status" value="1"/>
</dbReference>
<dbReference type="Gene3D" id="3.30.70.330">
    <property type="match status" value="2"/>
</dbReference>
<dbReference type="GO" id="GO:0003723">
    <property type="term" value="F:RNA binding"/>
    <property type="evidence" value="ECO:0007669"/>
    <property type="project" value="UniProtKB-UniRule"/>
</dbReference>
<dbReference type="AlphaFoldDB" id="A0AAV9ITA6"/>
<evidence type="ECO:0000256" key="1">
    <source>
        <dbReference type="ARBA" id="ARBA00022884"/>
    </source>
</evidence>
<dbReference type="EMBL" id="JANCYW010000003">
    <property type="protein sequence ID" value="KAK4535098.1"/>
    <property type="molecule type" value="Genomic_DNA"/>
</dbReference>
<name>A0AAV9ITA6_CYACA</name>
<dbReference type="Proteomes" id="UP001301350">
    <property type="component" value="Unassembled WGS sequence"/>
</dbReference>
<feature type="domain" description="RRM" evidence="4">
    <location>
        <begin position="35"/>
        <end position="128"/>
    </location>
</feature>
<evidence type="ECO:0000259" key="4">
    <source>
        <dbReference type="PROSITE" id="PS50102"/>
    </source>
</evidence>
<feature type="region of interest" description="Disordered" evidence="3">
    <location>
        <begin position="123"/>
        <end position="152"/>
    </location>
</feature>
<dbReference type="PANTHER" id="PTHR10352">
    <property type="entry name" value="EUKARYOTIC TRANSLATION INITIATION FACTOR 3 SUBUNIT G"/>
    <property type="match status" value="1"/>
</dbReference>
<dbReference type="PROSITE" id="PS50102">
    <property type="entry name" value="RRM"/>
    <property type="match status" value="1"/>
</dbReference>
<dbReference type="CDD" id="cd00590">
    <property type="entry name" value="RRM_SF"/>
    <property type="match status" value="1"/>
</dbReference>